<name>A0AAV4JP88_9GAST</name>
<keyword evidence="2" id="KW-1185">Reference proteome</keyword>
<organism evidence="1 2">
    <name type="scientific">Elysia marginata</name>
    <dbReference type="NCBI Taxonomy" id="1093978"/>
    <lineage>
        <taxon>Eukaryota</taxon>
        <taxon>Metazoa</taxon>
        <taxon>Spiralia</taxon>
        <taxon>Lophotrochozoa</taxon>
        <taxon>Mollusca</taxon>
        <taxon>Gastropoda</taxon>
        <taxon>Heterobranchia</taxon>
        <taxon>Euthyneura</taxon>
        <taxon>Panpulmonata</taxon>
        <taxon>Sacoglossa</taxon>
        <taxon>Placobranchoidea</taxon>
        <taxon>Plakobranchidae</taxon>
        <taxon>Elysia</taxon>
    </lineage>
</organism>
<accession>A0AAV4JP88</accession>
<dbReference type="Proteomes" id="UP000762676">
    <property type="component" value="Unassembled WGS sequence"/>
</dbReference>
<proteinExistence type="predicted"/>
<gene>
    <name evidence="1" type="ORF">ElyMa_005161400</name>
</gene>
<sequence length="99" mass="11125">MLVVWRTWPSGSSSPGEETGWNSRRSTPSLLVTCCRMGLIDCSKTKQQQKSASAASWCARPNQIWLRSASSCNTIEHRRRLEVSRGNITCVSSFENFNN</sequence>
<dbReference type="AlphaFoldDB" id="A0AAV4JP88"/>
<evidence type="ECO:0000313" key="1">
    <source>
        <dbReference type="EMBL" id="GFS24602.1"/>
    </source>
</evidence>
<dbReference type="EMBL" id="BMAT01010347">
    <property type="protein sequence ID" value="GFS24602.1"/>
    <property type="molecule type" value="Genomic_DNA"/>
</dbReference>
<protein>
    <submittedName>
        <fullName evidence="1">Uncharacterized protein</fullName>
    </submittedName>
</protein>
<evidence type="ECO:0000313" key="2">
    <source>
        <dbReference type="Proteomes" id="UP000762676"/>
    </source>
</evidence>
<comment type="caution">
    <text evidence="1">The sequence shown here is derived from an EMBL/GenBank/DDBJ whole genome shotgun (WGS) entry which is preliminary data.</text>
</comment>
<reference evidence="1 2" key="1">
    <citation type="journal article" date="2021" name="Elife">
        <title>Chloroplast acquisition without the gene transfer in kleptoplastic sea slugs, Plakobranchus ocellatus.</title>
        <authorList>
            <person name="Maeda T."/>
            <person name="Takahashi S."/>
            <person name="Yoshida T."/>
            <person name="Shimamura S."/>
            <person name="Takaki Y."/>
            <person name="Nagai Y."/>
            <person name="Toyoda A."/>
            <person name="Suzuki Y."/>
            <person name="Arimoto A."/>
            <person name="Ishii H."/>
            <person name="Satoh N."/>
            <person name="Nishiyama T."/>
            <person name="Hasebe M."/>
            <person name="Maruyama T."/>
            <person name="Minagawa J."/>
            <person name="Obokata J."/>
            <person name="Shigenobu S."/>
        </authorList>
    </citation>
    <scope>NUCLEOTIDE SEQUENCE [LARGE SCALE GENOMIC DNA]</scope>
</reference>